<accession>A0A498S6W6</accession>
<sequence length="386" mass="44808">MAEKSARTDQFTVWAREKRAMFIPEKGLLWRVKNSNRMAENANRQILATGYLTMVKRKDVLSNLGPVILEILFRENPLGQLVAALKEFSAETVREFLSNLRFLLVSESDAEISDITFLLSHSPLLIAFSYRTQRRGISDEKFEGLFPALSNTEIRLIDLNGCCPNKELELVIKNLNVGLVRFHRDPGINVSFLCAQIETFENTKLLNSAVEFIVAQGIHPGIENSGIRFLRHLKNVFPAMKNIFWDWSVMMPTLSQVNDEVIDCLNEFSRLYKEMGMNLLSILFFMSSEGSEEIMDEIWKHLETFNLPNARMRRVIRDDKPHHCPPYMFFMAGTSEKINRLEKIVCEERIVEPDLRHFIYIQNRTIDIYNSENIYEFMGFDFKIDG</sequence>
<gene>
    <name evidence="1" type="ORF">NAV_LOCUS2493</name>
</gene>
<name>A0A498S6W6_ACAVI</name>
<dbReference type="STRING" id="6277.A0A498S6W6"/>
<dbReference type="EMBL" id="UPTC01000265">
    <property type="protein sequence ID" value="VBB27663.1"/>
    <property type="molecule type" value="Genomic_DNA"/>
</dbReference>
<evidence type="ECO:0000313" key="2">
    <source>
        <dbReference type="Proteomes" id="UP000276991"/>
    </source>
</evidence>
<dbReference type="Proteomes" id="UP000276991">
    <property type="component" value="Unassembled WGS sequence"/>
</dbReference>
<evidence type="ECO:0000313" key="1">
    <source>
        <dbReference type="EMBL" id="VBB27663.1"/>
    </source>
</evidence>
<dbReference type="OrthoDB" id="5786132at2759"/>
<proteinExistence type="predicted"/>
<reference evidence="1 2" key="1">
    <citation type="submission" date="2018-08" db="EMBL/GenBank/DDBJ databases">
        <authorList>
            <person name="Laetsch R D."/>
            <person name="Stevens L."/>
            <person name="Kumar S."/>
            <person name="Blaxter L. M."/>
        </authorList>
    </citation>
    <scope>NUCLEOTIDE SEQUENCE [LARGE SCALE GENOMIC DNA]</scope>
</reference>
<keyword evidence="2" id="KW-1185">Reference proteome</keyword>
<dbReference type="AlphaFoldDB" id="A0A498S6W6"/>
<protein>
    <submittedName>
        <fullName evidence="1">Uncharacterized protein</fullName>
    </submittedName>
</protein>
<organism evidence="1 2">
    <name type="scientific">Acanthocheilonema viteae</name>
    <name type="common">Filarial nematode worm</name>
    <name type="synonym">Dipetalonema viteae</name>
    <dbReference type="NCBI Taxonomy" id="6277"/>
    <lineage>
        <taxon>Eukaryota</taxon>
        <taxon>Metazoa</taxon>
        <taxon>Ecdysozoa</taxon>
        <taxon>Nematoda</taxon>
        <taxon>Chromadorea</taxon>
        <taxon>Rhabditida</taxon>
        <taxon>Spirurina</taxon>
        <taxon>Spiruromorpha</taxon>
        <taxon>Filarioidea</taxon>
        <taxon>Onchocercidae</taxon>
        <taxon>Acanthocheilonema</taxon>
    </lineage>
</organism>